<reference evidence="2 3" key="1">
    <citation type="submission" date="2016-12" db="EMBL/GenBank/DDBJ databases">
        <title>Draft genome sequences of seven strains of Pseudomonas fluorescens that produce 4-formylaminooxyvinylglycine.</title>
        <authorList>
            <person name="Okrent R.A."/>
            <person name="Manning V.A."/>
            <person name="Trippe K.M."/>
        </authorList>
    </citation>
    <scope>NUCLEOTIDE SEQUENCE [LARGE SCALE GENOMIC DNA]</scope>
    <source>
        <strain evidence="2 3">P5A</strain>
    </source>
</reference>
<dbReference type="InterPro" id="IPR048118">
    <property type="entry name" value="KwaA"/>
</dbReference>
<evidence type="ECO:0000313" key="3">
    <source>
        <dbReference type="Proteomes" id="UP000190965"/>
    </source>
</evidence>
<comment type="caution">
    <text evidence="2">The sequence shown here is derived from an EMBL/GenBank/DDBJ whole genome shotgun (WGS) entry which is preliminary data.</text>
</comment>
<keyword evidence="1" id="KW-0812">Transmembrane</keyword>
<dbReference type="EMBL" id="MSDF01000016">
    <property type="protein sequence ID" value="OPA94864.1"/>
    <property type="molecule type" value="Genomic_DNA"/>
</dbReference>
<accession>A0A1T2YRB8</accession>
<feature type="transmembrane region" description="Helical" evidence="1">
    <location>
        <begin position="121"/>
        <end position="139"/>
    </location>
</feature>
<keyword evidence="1" id="KW-0472">Membrane</keyword>
<evidence type="ECO:0000256" key="1">
    <source>
        <dbReference type="SAM" id="Phobius"/>
    </source>
</evidence>
<protein>
    <submittedName>
        <fullName evidence="2">Uncharacterized protein</fullName>
    </submittedName>
</protein>
<dbReference type="Proteomes" id="UP000190965">
    <property type="component" value="Unassembled WGS sequence"/>
</dbReference>
<feature type="transmembrane region" description="Helical" evidence="1">
    <location>
        <begin position="20"/>
        <end position="40"/>
    </location>
</feature>
<dbReference type="OrthoDB" id="1100556at2"/>
<sequence length="196" mass="22526">MGSQESQAHFRQSVMKFELYVISLWLLFLLMIVVKVNIPICFGTDCQYVGTWVLITTNILPIISLAFIGVVVICYIRFKYRIDSNVGLPVVVKKVEDLSYEHLTFLTTYIVPLICFNLDNIRYIIALFILLFVIGQIYVKTDKFYANPTLAILGFRLYKLEVDGASKVMITTQRISELDKVVFTTIDEKFVSGRKI</sequence>
<evidence type="ECO:0000313" key="2">
    <source>
        <dbReference type="EMBL" id="OPA94864.1"/>
    </source>
</evidence>
<keyword evidence="1" id="KW-1133">Transmembrane helix</keyword>
<dbReference type="AlphaFoldDB" id="A0A1T2YRB8"/>
<organism evidence="2 3">
    <name type="scientific">Pseudomonas fluorescens</name>
    <dbReference type="NCBI Taxonomy" id="294"/>
    <lineage>
        <taxon>Bacteria</taxon>
        <taxon>Pseudomonadati</taxon>
        <taxon>Pseudomonadota</taxon>
        <taxon>Gammaproteobacteria</taxon>
        <taxon>Pseudomonadales</taxon>
        <taxon>Pseudomonadaceae</taxon>
        <taxon>Pseudomonas</taxon>
    </lineage>
</organism>
<proteinExistence type="predicted"/>
<feature type="transmembrane region" description="Helical" evidence="1">
    <location>
        <begin position="52"/>
        <end position="78"/>
    </location>
</feature>
<dbReference type="NCBIfam" id="NF041622">
    <property type="entry name" value="KwaA"/>
    <property type="match status" value="1"/>
</dbReference>
<gene>
    <name evidence="2" type="ORF">BFW87_12450</name>
</gene>
<name>A0A1T2YRB8_PSEFL</name>
<dbReference type="RefSeq" id="WP_078740112.1">
    <property type="nucleotide sequence ID" value="NZ_MSDF01000016.1"/>
</dbReference>